<evidence type="ECO:0000313" key="17">
    <source>
        <dbReference type="Ensembl" id="ENSCPIP00010017199.1"/>
    </source>
</evidence>
<dbReference type="SMART" id="SM01055">
    <property type="entry name" value="Cadherin_pro"/>
    <property type="match status" value="1"/>
</dbReference>
<keyword evidence="7 12" id="KW-0106">Calcium</keyword>
<evidence type="ECO:0000256" key="8">
    <source>
        <dbReference type="ARBA" id="ARBA00022889"/>
    </source>
</evidence>
<dbReference type="PANTHER" id="PTHR24027:SF319">
    <property type="entry name" value="CADHERIN-1"/>
    <property type="match status" value="1"/>
</dbReference>
<dbReference type="PROSITE" id="PS50268">
    <property type="entry name" value="CADHERIN_2"/>
    <property type="match status" value="3"/>
</dbReference>
<dbReference type="GO" id="GO:0016600">
    <property type="term" value="C:flotillin complex"/>
    <property type="evidence" value="ECO:0007669"/>
    <property type="project" value="TreeGrafter"/>
</dbReference>
<dbReference type="InterPro" id="IPR015919">
    <property type="entry name" value="Cadherin-like_sf"/>
</dbReference>
<dbReference type="GO" id="GO:0005509">
    <property type="term" value="F:calcium ion binding"/>
    <property type="evidence" value="ECO:0007669"/>
    <property type="project" value="UniProtKB-UniRule"/>
</dbReference>
<dbReference type="GO" id="GO:0007043">
    <property type="term" value="P:cell-cell junction assembly"/>
    <property type="evidence" value="ECO:0007669"/>
    <property type="project" value="TreeGrafter"/>
</dbReference>
<dbReference type="GO" id="GO:0043296">
    <property type="term" value="C:apical junction complex"/>
    <property type="evidence" value="ECO:0007669"/>
    <property type="project" value="TreeGrafter"/>
</dbReference>
<evidence type="ECO:0000256" key="1">
    <source>
        <dbReference type="ARBA" id="ARBA00004251"/>
    </source>
</evidence>
<dbReference type="InterPro" id="IPR020894">
    <property type="entry name" value="Cadherin_CS"/>
</dbReference>
<organism evidence="17 18">
    <name type="scientific">Chrysolophus pictus</name>
    <name type="common">Golden pheasant</name>
    <name type="synonym">Phasianus pictus</name>
    <dbReference type="NCBI Taxonomy" id="9089"/>
    <lineage>
        <taxon>Eukaryota</taxon>
        <taxon>Metazoa</taxon>
        <taxon>Chordata</taxon>
        <taxon>Craniata</taxon>
        <taxon>Vertebrata</taxon>
        <taxon>Euteleostomi</taxon>
        <taxon>Archelosauria</taxon>
        <taxon>Archosauria</taxon>
        <taxon>Dinosauria</taxon>
        <taxon>Saurischia</taxon>
        <taxon>Theropoda</taxon>
        <taxon>Coelurosauria</taxon>
        <taxon>Aves</taxon>
        <taxon>Neognathae</taxon>
        <taxon>Galloanserae</taxon>
        <taxon>Galliformes</taxon>
        <taxon>Phasianidae</taxon>
        <taxon>Phasianinae</taxon>
        <taxon>Chrysolophus</taxon>
    </lineage>
</organism>
<dbReference type="InterPro" id="IPR014868">
    <property type="entry name" value="Cadherin_pro_dom"/>
</dbReference>
<dbReference type="GO" id="GO:0034332">
    <property type="term" value="P:adherens junction organization"/>
    <property type="evidence" value="ECO:0007669"/>
    <property type="project" value="TreeGrafter"/>
</dbReference>
<feature type="chain" id="PRO_5034837223" evidence="15">
    <location>
        <begin position="30"/>
        <end position="780"/>
    </location>
</feature>
<feature type="domain" description="Cadherin" evidence="16">
    <location>
        <begin position="291"/>
        <end position="395"/>
    </location>
</feature>
<reference evidence="17" key="1">
    <citation type="submission" date="2025-08" db="UniProtKB">
        <authorList>
            <consortium name="Ensembl"/>
        </authorList>
    </citation>
    <scope>IDENTIFICATION</scope>
</reference>
<feature type="transmembrane region" description="Helical" evidence="14">
    <location>
        <begin position="606"/>
        <end position="636"/>
    </location>
</feature>
<dbReference type="PROSITE" id="PS00232">
    <property type="entry name" value="CADHERIN_1"/>
    <property type="match status" value="2"/>
</dbReference>
<evidence type="ECO:0000256" key="6">
    <source>
        <dbReference type="ARBA" id="ARBA00022737"/>
    </source>
</evidence>
<dbReference type="GO" id="GO:0016477">
    <property type="term" value="P:cell migration"/>
    <property type="evidence" value="ECO:0007669"/>
    <property type="project" value="TreeGrafter"/>
</dbReference>
<feature type="region of interest" description="Disordered" evidence="13">
    <location>
        <begin position="647"/>
        <end position="672"/>
    </location>
</feature>
<evidence type="ECO:0000313" key="18">
    <source>
        <dbReference type="Proteomes" id="UP000694543"/>
    </source>
</evidence>
<feature type="domain" description="Cadherin" evidence="16">
    <location>
        <begin position="185"/>
        <end position="283"/>
    </location>
</feature>
<dbReference type="FunFam" id="2.60.40.60:FF:000027">
    <property type="entry name" value="Cadherin 2"/>
    <property type="match status" value="1"/>
</dbReference>
<dbReference type="InterPro" id="IPR039808">
    <property type="entry name" value="Cadherin"/>
</dbReference>
<keyword evidence="2" id="KW-1003">Cell membrane</keyword>
<dbReference type="SMART" id="SM00112">
    <property type="entry name" value="CA"/>
    <property type="match status" value="3"/>
</dbReference>
<keyword evidence="10 14" id="KW-0472">Membrane</keyword>
<keyword evidence="3 14" id="KW-0812">Transmembrane</keyword>
<dbReference type="PRINTS" id="PR00205">
    <property type="entry name" value="CADHERIN"/>
</dbReference>
<evidence type="ECO:0000256" key="11">
    <source>
        <dbReference type="ARBA" id="ARBA00023180"/>
    </source>
</evidence>
<keyword evidence="9 14" id="KW-1133">Transmembrane helix</keyword>
<dbReference type="AlphaFoldDB" id="A0A8C3LYS8"/>
<keyword evidence="11" id="KW-0325">Glycoprotein</keyword>
<evidence type="ECO:0000256" key="4">
    <source>
        <dbReference type="ARBA" id="ARBA00022723"/>
    </source>
</evidence>
<comment type="subcellular location">
    <subcellularLocation>
        <location evidence="1">Cell membrane</location>
        <topology evidence="1">Single-pass type I membrane protein</topology>
    </subcellularLocation>
</comment>
<dbReference type="FunFam" id="2.60.40.60:FF:000022">
    <property type="entry name" value="Cadherin 2"/>
    <property type="match status" value="1"/>
</dbReference>
<evidence type="ECO:0000256" key="3">
    <source>
        <dbReference type="ARBA" id="ARBA00022692"/>
    </source>
</evidence>
<keyword evidence="8" id="KW-0130">Cell adhesion</keyword>
<dbReference type="GO" id="GO:0000902">
    <property type="term" value="P:cell morphogenesis"/>
    <property type="evidence" value="ECO:0007669"/>
    <property type="project" value="TreeGrafter"/>
</dbReference>
<evidence type="ECO:0000256" key="13">
    <source>
        <dbReference type="SAM" id="MobiDB-lite"/>
    </source>
</evidence>
<protein>
    <submittedName>
        <fullName evidence="17">Cadherin 1</fullName>
    </submittedName>
</protein>
<dbReference type="InterPro" id="IPR002126">
    <property type="entry name" value="Cadherin-like_dom"/>
</dbReference>
<dbReference type="FunFam" id="2.60.40.60:FF:000031">
    <property type="entry name" value="Cadherin 3"/>
    <property type="match status" value="1"/>
</dbReference>
<dbReference type="FunFam" id="2.60.40.60:FF:000019">
    <property type="entry name" value="Cadherin 2"/>
    <property type="match status" value="1"/>
</dbReference>
<dbReference type="GO" id="GO:0005912">
    <property type="term" value="C:adherens junction"/>
    <property type="evidence" value="ECO:0007669"/>
    <property type="project" value="TreeGrafter"/>
</dbReference>
<dbReference type="GO" id="GO:0007156">
    <property type="term" value="P:homophilic cell adhesion via plasma membrane adhesion molecules"/>
    <property type="evidence" value="ECO:0007669"/>
    <property type="project" value="InterPro"/>
</dbReference>
<dbReference type="Proteomes" id="UP000694543">
    <property type="component" value="Unplaced"/>
</dbReference>
<keyword evidence="5 15" id="KW-0732">Signal</keyword>
<evidence type="ECO:0000256" key="9">
    <source>
        <dbReference type="ARBA" id="ARBA00022989"/>
    </source>
</evidence>
<reference evidence="17" key="2">
    <citation type="submission" date="2025-09" db="UniProtKB">
        <authorList>
            <consortium name="Ensembl"/>
        </authorList>
    </citation>
    <scope>IDENTIFICATION</scope>
</reference>
<dbReference type="SUPFAM" id="SSF49313">
    <property type="entry name" value="Cadherin-like"/>
    <property type="match status" value="5"/>
</dbReference>
<evidence type="ECO:0000256" key="12">
    <source>
        <dbReference type="PROSITE-ProRule" id="PRU00043"/>
    </source>
</evidence>
<evidence type="ECO:0000256" key="10">
    <source>
        <dbReference type="ARBA" id="ARBA00023136"/>
    </source>
</evidence>
<dbReference type="GO" id="GO:0045296">
    <property type="term" value="F:cadherin binding"/>
    <property type="evidence" value="ECO:0007669"/>
    <property type="project" value="TreeGrafter"/>
</dbReference>
<dbReference type="GO" id="GO:0008013">
    <property type="term" value="F:beta-catenin binding"/>
    <property type="evidence" value="ECO:0007669"/>
    <property type="project" value="TreeGrafter"/>
</dbReference>
<evidence type="ECO:0000259" key="16">
    <source>
        <dbReference type="PROSITE" id="PS50268"/>
    </source>
</evidence>
<dbReference type="Ensembl" id="ENSCPIT00010020460.1">
    <property type="protein sequence ID" value="ENSCPIP00010017199.1"/>
    <property type="gene ID" value="ENSCPIG00010013731.1"/>
</dbReference>
<sequence>PGRPWGVQRRMLCARAFLCMLVCTGMCCARWGAPAHALPLPAVSFAACGGQPWAVYVPADTRFKVNVDGVVSTKRPLTLHGRKISFIIYARDAMGKRHSARVTVGRQRHRHHHNHHLQDMTPAVLTFPKHDSGFLRRQKRDWVIPPISCLENHRGPYPMSPGVERCRGRRCRVPRVTSARSSLCPGTSVMTVNATDADDAVNTDNGIVSYSIVSQQPPSPHPQMFTIDPAKGIISVLGTGLDRETTPNYTLIVQATDQEGKGLSNTATAIIEVTDANDNIPIFNPTMYEGVVEENKPGIEVARLTVTDQDVPGSPAWQAVYHIKSGDQDGAFSITTDPSTNSGILRTAKGLDYETKNRYDLVVTVENKVPLSVPITLSTASVLVTVLDVNEPPVFVPLIKRVGVSEDLPVGHEVTSYTAQDPDRDMRQKITYRMGSDPAGWLAIDHENGIITAAQPLDRESVHAINSTYKAIILAVDNGIPDATGTGTLLLLLQDVNDNGPTPEPRSFEICSRQPEQQMLSIVDKDLPPHTYPFKAALEHGSSNNWTVAIRGQDELALSLKKELEPGEYNIFLKLTDSQGKAQVTQVKAQVCECEGTAKNCERRSYIVGGLGVPAILGILGGILALLILLLLLLLFARRRKVEKEPLLPPEDDMRDNVYNYDEEGGGEEDQDYDLSQLHRGLDARPEVIRNDVAPPLMAAPHSQCPNPTAPPHGWCSASLPLQGKRPPLPLSLCYRGRGFSSTLHNTSCSQPRHHRHAQGLGWLGWPLCGAARACAAQGG</sequence>
<feature type="compositionally biased region" description="Acidic residues" evidence="13">
    <location>
        <begin position="661"/>
        <end position="672"/>
    </location>
</feature>
<dbReference type="CDD" id="cd11304">
    <property type="entry name" value="Cadherin_repeat"/>
    <property type="match status" value="3"/>
</dbReference>
<dbReference type="Gene3D" id="2.60.40.60">
    <property type="entry name" value="Cadherins"/>
    <property type="match status" value="5"/>
</dbReference>
<dbReference type="GO" id="GO:0007416">
    <property type="term" value="P:synapse assembly"/>
    <property type="evidence" value="ECO:0007669"/>
    <property type="project" value="TreeGrafter"/>
</dbReference>
<keyword evidence="18" id="KW-1185">Reference proteome</keyword>
<evidence type="ECO:0000256" key="5">
    <source>
        <dbReference type="ARBA" id="ARBA00022729"/>
    </source>
</evidence>
<feature type="signal peptide" evidence="15">
    <location>
        <begin position="1"/>
        <end position="29"/>
    </location>
</feature>
<dbReference type="PANTHER" id="PTHR24027">
    <property type="entry name" value="CADHERIN-23"/>
    <property type="match status" value="1"/>
</dbReference>
<feature type="domain" description="Cadherin" evidence="16">
    <location>
        <begin position="396"/>
        <end position="503"/>
    </location>
</feature>
<accession>A0A8C3LYS8</accession>
<keyword evidence="6" id="KW-0677">Repeat</keyword>
<dbReference type="GO" id="GO:0044331">
    <property type="term" value="P:cell-cell adhesion mediated by cadherin"/>
    <property type="evidence" value="ECO:0007669"/>
    <property type="project" value="TreeGrafter"/>
</dbReference>
<dbReference type="GO" id="GO:0005737">
    <property type="term" value="C:cytoplasm"/>
    <property type="evidence" value="ECO:0007669"/>
    <property type="project" value="TreeGrafter"/>
</dbReference>
<name>A0A8C3LYS8_CHRPC</name>
<evidence type="ECO:0000256" key="15">
    <source>
        <dbReference type="SAM" id="SignalP"/>
    </source>
</evidence>
<dbReference type="GO" id="GO:0016342">
    <property type="term" value="C:catenin complex"/>
    <property type="evidence" value="ECO:0007669"/>
    <property type="project" value="TreeGrafter"/>
</dbReference>
<evidence type="ECO:0000256" key="2">
    <source>
        <dbReference type="ARBA" id="ARBA00022475"/>
    </source>
</evidence>
<dbReference type="Pfam" id="PF08758">
    <property type="entry name" value="Cadherin_pro"/>
    <property type="match status" value="1"/>
</dbReference>
<proteinExistence type="predicted"/>
<dbReference type="GO" id="GO:0016339">
    <property type="term" value="P:calcium-dependent cell-cell adhesion via plasma membrane cell adhesion molecules"/>
    <property type="evidence" value="ECO:0007669"/>
    <property type="project" value="TreeGrafter"/>
</dbReference>
<evidence type="ECO:0000256" key="14">
    <source>
        <dbReference type="SAM" id="Phobius"/>
    </source>
</evidence>
<dbReference type="Pfam" id="PF00028">
    <property type="entry name" value="Cadherin"/>
    <property type="match status" value="4"/>
</dbReference>
<keyword evidence="4" id="KW-0479">Metal-binding</keyword>
<evidence type="ECO:0000256" key="7">
    <source>
        <dbReference type="ARBA" id="ARBA00022837"/>
    </source>
</evidence>